<protein>
    <submittedName>
        <fullName evidence="2">Uncharacterized protein</fullName>
    </submittedName>
</protein>
<evidence type="ECO:0000313" key="2">
    <source>
        <dbReference type="EMBL" id="AQT24341.1"/>
    </source>
</evidence>
<geneLocation type="plasmid" evidence="2">
    <name>pVHvo</name>
</geneLocation>
<keyword evidence="1" id="KW-0812">Transmembrane</keyword>
<dbReference type="EMBL" id="KX268305">
    <property type="protein sequence ID" value="AQT24341.1"/>
    <property type="molecule type" value="Genomic_DNA"/>
</dbReference>
<evidence type="ECO:0000256" key="1">
    <source>
        <dbReference type="SAM" id="Phobius"/>
    </source>
</evidence>
<keyword evidence="1" id="KW-1133">Transmembrane helix</keyword>
<proteinExistence type="predicted"/>
<feature type="transmembrane region" description="Helical" evidence="1">
    <location>
        <begin position="12"/>
        <end position="31"/>
    </location>
</feature>
<organism evidence="2">
    <name type="scientific">Vibrio owensii</name>
    <dbReference type="NCBI Taxonomy" id="696485"/>
    <lineage>
        <taxon>Bacteria</taxon>
        <taxon>Pseudomonadati</taxon>
        <taxon>Pseudomonadota</taxon>
        <taxon>Gammaproteobacteria</taxon>
        <taxon>Vibrionales</taxon>
        <taxon>Vibrionaceae</taxon>
        <taxon>Vibrio</taxon>
    </lineage>
</organism>
<dbReference type="AlphaFoldDB" id="A0A1S6KSI3"/>
<accession>A0A1S6KSI3</accession>
<keyword evidence="1" id="KW-0472">Membrane</keyword>
<sequence length="153" mass="17956">MRIVITNYIEVTMNAELIIGTAFLFVGHFTYKQVYVKTKRLSIQRHLFALQCSLRDELVQQEENLEEENIKTFLMVDNGLNRTYQTLSSSMRARHSLKASHSDSNRKSHFLKRLEQTRSPQLTSIIQKADELLRQEFNVDTPFTRIVVDSNEY</sequence>
<name>A0A1S6KSI3_9VIBR</name>
<reference evidence="2" key="1">
    <citation type="journal article" date="2017" name="Sci. Rep.">
        <title>Shrimp AHPND-causing plasmids encoding the PirAB toxins as mediated by pirAB-Tn903 are prevalent in various Vibrio species.</title>
        <authorList>
            <person name="Xiao J."/>
            <person name="Liu L."/>
            <person name="Ke Y."/>
            <person name="Li X."/>
            <person name="Liu Y."/>
            <person name="Pan Y."/>
            <person name="Yan S."/>
            <person name="Wang Y."/>
        </authorList>
    </citation>
    <scope>NUCLEOTIDE SEQUENCE</scope>
    <source>
        <strain evidence="2">SH14</strain>
        <plasmid evidence="2">pVHvo</plasmid>
    </source>
</reference>
<keyword evidence="2" id="KW-0614">Plasmid</keyword>